<dbReference type="PANTHER" id="PTHR42663:SF4">
    <property type="entry name" value="SLL1036 PROTEIN"/>
    <property type="match status" value="1"/>
</dbReference>
<dbReference type="PANTHER" id="PTHR42663">
    <property type="entry name" value="HYDROLASE C777.06C-RELATED-RELATED"/>
    <property type="match status" value="1"/>
</dbReference>
<name>A0A1Y2L1Q7_9PROT</name>
<protein>
    <submittedName>
        <fullName evidence="2">Beta-lactamase</fullName>
    </submittedName>
</protein>
<comment type="caution">
    <text evidence="2">The sequence shown here is derived from an EMBL/GenBank/DDBJ whole genome shotgun (WGS) entry which is preliminary data.</text>
</comment>
<dbReference type="Pfam" id="PF12706">
    <property type="entry name" value="Lactamase_B_2"/>
    <property type="match status" value="1"/>
</dbReference>
<evidence type="ECO:0000313" key="2">
    <source>
        <dbReference type="EMBL" id="OSQ38857.1"/>
    </source>
</evidence>
<evidence type="ECO:0000313" key="3">
    <source>
        <dbReference type="Proteomes" id="UP000193391"/>
    </source>
</evidence>
<dbReference type="Gene3D" id="3.60.15.10">
    <property type="entry name" value="Ribonuclease Z/Hydroxyacylglutathione hydrolase-like"/>
    <property type="match status" value="1"/>
</dbReference>
<dbReference type="CDD" id="cd07715">
    <property type="entry name" value="TaR3-like_MBL-fold"/>
    <property type="match status" value="1"/>
</dbReference>
<feature type="domain" description="Metallo-beta-lactamase" evidence="1">
    <location>
        <begin position="27"/>
        <end position="216"/>
    </location>
</feature>
<reference evidence="2 3" key="1">
    <citation type="submission" date="2014-03" db="EMBL/GenBank/DDBJ databases">
        <title>The draft genome sequence of Thalassospira mesophila JCM 18969.</title>
        <authorList>
            <person name="Lai Q."/>
            <person name="Shao Z."/>
        </authorList>
    </citation>
    <scope>NUCLEOTIDE SEQUENCE [LARGE SCALE GENOMIC DNA]</scope>
    <source>
        <strain evidence="2 3">JCM 18969</strain>
    </source>
</reference>
<dbReference type="EMBL" id="JFKA01000003">
    <property type="protein sequence ID" value="OSQ38857.1"/>
    <property type="molecule type" value="Genomic_DNA"/>
</dbReference>
<dbReference type="InterPro" id="IPR001279">
    <property type="entry name" value="Metallo-B-lactamas"/>
</dbReference>
<organism evidence="2 3">
    <name type="scientific">Thalassospira mesophila</name>
    <dbReference type="NCBI Taxonomy" id="1293891"/>
    <lineage>
        <taxon>Bacteria</taxon>
        <taxon>Pseudomonadati</taxon>
        <taxon>Pseudomonadota</taxon>
        <taxon>Alphaproteobacteria</taxon>
        <taxon>Rhodospirillales</taxon>
        <taxon>Thalassospiraceae</taxon>
        <taxon>Thalassospira</taxon>
    </lineage>
</organism>
<accession>A0A1Y2L1Q7</accession>
<gene>
    <name evidence="2" type="ORF">TMES_08870</name>
</gene>
<dbReference type="AlphaFoldDB" id="A0A1Y2L1Q7"/>
<dbReference type="SMART" id="SM00849">
    <property type="entry name" value="Lactamase_B"/>
    <property type="match status" value="1"/>
</dbReference>
<dbReference type="Proteomes" id="UP000193391">
    <property type="component" value="Unassembled WGS sequence"/>
</dbReference>
<sequence>MAITVKFWGVRGSIACPSPDHIKYGGNTSCVEVRVAGQVLIFDAGTGIRNLGRDLIRRGVSHASIFLTHTHWDHINGFPFFVPAYDPGNNFEIFAGHLAGQGGVEKVFSAQMANPTFPVPLSAMRSTLSFCDFTAGKTLYPAPDIAVRTAPLCHPNGATGYRVEYGGASVCYVTDTEHRPGQTDQTVLDFISGADLVIYDSTYTDSEFEKKIGWGHSTWREGIRLCKAGNVGQLALFHHDPDHDDTTMAAIEGEAQTEWGPVFAARDEMIVEVTGKPS</sequence>
<dbReference type="SUPFAM" id="SSF56281">
    <property type="entry name" value="Metallo-hydrolase/oxidoreductase"/>
    <property type="match status" value="1"/>
</dbReference>
<dbReference type="OrthoDB" id="9803916at2"/>
<evidence type="ECO:0000259" key="1">
    <source>
        <dbReference type="SMART" id="SM00849"/>
    </source>
</evidence>
<dbReference type="InterPro" id="IPR036866">
    <property type="entry name" value="RibonucZ/Hydroxyglut_hydro"/>
</dbReference>
<dbReference type="STRING" id="1293891.TMES_08870"/>
<dbReference type="RefSeq" id="WP_085581617.1">
    <property type="nucleotide sequence ID" value="NZ_JFKA01000003.1"/>
</dbReference>
<proteinExistence type="predicted"/>
<keyword evidence="3" id="KW-1185">Reference proteome</keyword>